<comment type="similarity">
    <text evidence="2">Belongs to the methyl-accepting chemotaxis (MCP) protein family.</text>
</comment>
<evidence type="ECO:0000256" key="2">
    <source>
        <dbReference type="ARBA" id="ARBA00029447"/>
    </source>
</evidence>
<dbReference type="PANTHER" id="PTHR43531">
    <property type="entry name" value="PROTEIN ICFG"/>
    <property type="match status" value="1"/>
</dbReference>
<dbReference type="GO" id="GO:0006935">
    <property type="term" value="P:chemotaxis"/>
    <property type="evidence" value="ECO:0007669"/>
    <property type="project" value="UniProtKB-KW"/>
</dbReference>
<evidence type="ECO:0000313" key="5">
    <source>
        <dbReference type="EMBL" id="TCM80991.1"/>
    </source>
</evidence>
<evidence type="ECO:0000259" key="4">
    <source>
        <dbReference type="PROSITE" id="PS50111"/>
    </source>
</evidence>
<comment type="caution">
    <text evidence="5">The sequence shown here is derived from an EMBL/GenBank/DDBJ whole genome shotgun (WGS) entry which is preliminary data.</text>
</comment>
<evidence type="ECO:0000256" key="3">
    <source>
        <dbReference type="PROSITE-ProRule" id="PRU00284"/>
    </source>
</evidence>
<dbReference type="OrthoDB" id="2489132at2"/>
<dbReference type="AlphaFoldDB" id="A0A4R1YRD2"/>
<dbReference type="RefSeq" id="WP_132695930.1">
    <property type="nucleotide sequence ID" value="NZ_SLVM01000019.1"/>
</dbReference>
<name>A0A4R1YRD2_9RHOB</name>
<organism evidence="5 6">
    <name type="scientific">Rhodovulum steppense</name>
    <dbReference type="NCBI Taxonomy" id="540251"/>
    <lineage>
        <taxon>Bacteria</taxon>
        <taxon>Pseudomonadati</taxon>
        <taxon>Pseudomonadota</taxon>
        <taxon>Alphaproteobacteria</taxon>
        <taxon>Rhodobacterales</taxon>
        <taxon>Paracoccaceae</taxon>
        <taxon>Rhodovulum</taxon>
    </lineage>
</organism>
<dbReference type="Proteomes" id="UP000295277">
    <property type="component" value="Unassembled WGS sequence"/>
</dbReference>
<dbReference type="GO" id="GO:0004888">
    <property type="term" value="F:transmembrane signaling receptor activity"/>
    <property type="evidence" value="ECO:0007669"/>
    <property type="project" value="TreeGrafter"/>
</dbReference>
<sequence>MPLDPGPAYASSESHLDAIVRGGETLGRDIVEVAAFLDALDAAAHAQMAQISVARDAAISVSAANEAVQGAADQVAQTAEDTMAAVTGSARLLRDSGHHSRNVAAWVQSVDARMADVSGTLKMVDGSTAEIASIAAQVNILAINAKIEAVRAGTAGRGFAVVAEAINDLSRQTAGATATITQAITGLRKRIDELRAEAGTASGDAAEVLKAAQETDLVLTRMTTSVEATRSAAAEITDRAAEVGAANARFTPAFAALVESTGQTAAGVHEARERVDRLVSLGESVVQNSVLAGGAHADGPLIDFVRETASRIGGMFEQAVATGRISQGDLFDQRYAPIPGTDPVQAMAPFTRLTDAILPPVQEPALDLDPRIVFCAAVDRNGYLPTHNRKYSQPQGKDPVWNAANCRNRRVFDDRVGLTAGRSTAPFLIQVYRRDMGGGQFVLMKDLSAPIHVGGRHWGGFRMGYRF</sequence>
<accession>A0A4R1YRD2</accession>
<evidence type="ECO:0000313" key="6">
    <source>
        <dbReference type="Proteomes" id="UP000295277"/>
    </source>
</evidence>
<gene>
    <name evidence="5" type="ORF">EV216_11933</name>
</gene>
<dbReference type="PROSITE" id="PS50111">
    <property type="entry name" value="CHEMOTAXIS_TRANSDUC_2"/>
    <property type="match status" value="1"/>
</dbReference>
<feature type="domain" description="Methyl-accepting transducer" evidence="4">
    <location>
        <begin position="22"/>
        <end position="258"/>
    </location>
</feature>
<evidence type="ECO:0000256" key="1">
    <source>
        <dbReference type="ARBA" id="ARBA00022500"/>
    </source>
</evidence>
<proteinExistence type="inferred from homology"/>
<dbReference type="InterPro" id="IPR051310">
    <property type="entry name" value="MCP_chemotaxis"/>
</dbReference>
<dbReference type="GO" id="GO:0005886">
    <property type="term" value="C:plasma membrane"/>
    <property type="evidence" value="ECO:0007669"/>
    <property type="project" value="TreeGrafter"/>
</dbReference>
<dbReference type="Gene3D" id="1.10.287.950">
    <property type="entry name" value="Methyl-accepting chemotaxis protein"/>
    <property type="match status" value="1"/>
</dbReference>
<dbReference type="GO" id="GO:0007165">
    <property type="term" value="P:signal transduction"/>
    <property type="evidence" value="ECO:0007669"/>
    <property type="project" value="UniProtKB-KW"/>
</dbReference>
<dbReference type="Pfam" id="PF00015">
    <property type="entry name" value="MCPsignal"/>
    <property type="match status" value="1"/>
</dbReference>
<keyword evidence="6" id="KW-1185">Reference proteome</keyword>
<keyword evidence="1" id="KW-0145">Chemotaxis</keyword>
<dbReference type="SMART" id="SM00283">
    <property type="entry name" value="MA"/>
    <property type="match status" value="1"/>
</dbReference>
<dbReference type="SUPFAM" id="SSF58104">
    <property type="entry name" value="Methyl-accepting chemotaxis protein (MCP) signaling domain"/>
    <property type="match status" value="1"/>
</dbReference>
<dbReference type="PANTHER" id="PTHR43531:SF11">
    <property type="entry name" value="METHYL-ACCEPTING CHEMOTAXIS PROTEIN 3"/>
    <property type="match status" value="1"/>
</dbReference>
<reference evidence="5 6" key="1">
    <citation type="submission" date="2019-03" db="EMBL/GenBank/DDBJ databases">
        <title>Genomic Encyclopedia of Type Strains, Phase IV (KMG-IV): sequencing the most valuable type-strain genomes for metagenomic binning, comparative biology and taxonomic classification.</title>
        <authorList>
            <person name="Goeker M."/>
        </authorList>
    </citation>
    <scope>NUCLEOTIDE SEQUENCE [LARGE SCALE GENOMIC DNA]</scope>
    <source>
        <strain evidence="5 6">DSM 21153</strain>
    </source>
</reference>
<dbReference type="EMBL" id="SLVM01000019">
    <property type="protein sequence ID" value="TCM80991.1"/>
    <property type="molecule type" value="Genomic_DNA"/>
</dbReference>
<protein>
    <submittedName>
        <fullName evidence="5">Methyl-accepting chemotaxis protein</fullName>
    </submittedName>
</protein>
<dbReference type="InterPro" id="IPR004089">
    <property type="entry name" value="MCPsignal_dom"/>
</dbReference>
<keyword evidence="3" id="KW-0807">Transducer</keyword>